<keyword evidence="3" id="KW-1185">Reference proteome</keyword>
<comment type="caution">
    <text evidence="2">The sequence shown here is derived from an EMBL/GenBank/DDBJ whole genome shotgun (WGS) entry which is preliminary data.</text>
</comment>
<keyword evidence="1" id="KW-1133">Transmembrane helix</keyword>
<evidence type="ECO:0000256" key="1">
    <source>
        <dbReference type="SAM" id="Phobius"/>
    </source>
</evidence>
<dbReference type="EMBL" id="JAGFBS010000031">
    <property type="protein sequence ID" value="KAG6371944.1"/>
    <property type="molecule type" value="Genomic_DNA"/>
</dbReference>
<keyword evidence="1" id="KW-0472">Membrane</keyword>
<evidence type="ECO:0000313" key="3">
    <source>
        <dbReference type="Proteomes" id="UP000683000"/>
    </source>
</evidence>
<dbReference type="Proteomes" id="UP000683000">
    <property type="component" value="Unassembled WGS sequence"/>
</dbReference>
<sequence>MDALDLVSNFRGHGWEWSRGLYIPRETRPSDRKTFIFVTVLSAVLHALICGALHKAILMLVSGGMGTIPERPTIFDESLPFLTRCLRASIITILNAFAVYAMLQLTYDLTTVPASSRPWTRPRSMASHV</sequence>
<feature type="transmembrane region" description="Helical" evidence="1">
    <location>
        <begin position="35"/>
        <end position="61"/>
    </location>
</feature>
<reference evidence="2" key="1">
    <citation type="submission" date="2021-03" db="EMBL/GenBank/DDBJ databases">
        <title>Evolutionary innovations through gain and loss of genes in the ectomycorrhizal Boletales.</title>
        <authorList>
            <person name="Wu G."/>
            <person name="Miyauchi S."/>
            <person name="Morin E."/>
            <person name="Yang Z.-L."/>
            <person name="Xu J."/>
            <person name="Martin F.M."/>
        </authorList>
    </citation>
    <scope>NUCLEOTIDE SEQUENCE</scope>
    <source>
        <strain evidence="2">BR01</strain>
    </source>
</reference>
<dbReference type="AlphaFoldDB" id="A0A8I2YH17"/>
<keyword evidence="1" id="KW-0812">Transmembrane</keyword>
<gene>
    <name evidence="2" type="ORF">JVT61DRAFT_8957</name>
</gene>
<evidence type="ECO:0000313" key="2">
    <source>
        <dbReference type="EMBL" id="KAG6371944.1"/>
    </source>
</evidence>
<dbReference type="OrthoDB" id="1077582at2759"/>
<protein>
    <submittedName>
        <fullName evidence="2">Uncharacterized protein</fullName>
    </submittedName>
</protein>
<organism evidence="2 3">
    <name type="scientific">Boletus reticuloceps</name>
    <dbReference type="NCBI Taxonomy" id="495285"/>
    <lineage>
        <taxon>Eukaryota</taxon>
        <taxon>Fungi</taxon>
        <taxon>Dikarya</taxon>
        <taxon>Basidiomycota</taxon>
        <taxon>Agaricomycotina</taxon>
        <taxon>Agaricomycetes</taxon>
        <taxon>Agaricomycetidae</taxon>
        <taxon>Boletales</taxon>
        <taxon>Boletineae</taxon>
        <taxon>Boletaceae</taxon>
        <taxon>Boletoideae</taxon>
        <taxon>Boletus</taxon>
    </lineage>
</organism>
<accession>A0A8I2YH17</accession>
<feature type="transmembrane region" description="Helical" evidence="1">
    <location>
        <begin position="81"/>
        <end position="103"/>
    </location>
</feature>
<proteinExistence type="predicted"/>
<name>A0A8I2YH17_9AGAM</name>